<dbReference type="Gene3D" id="3.80.10.10">
    <property type="entry name" value="Ribonuclease Inhibitor"/>
    <property type="match status" value="2"/>
</dbReference>
<evidence type="ECO:0000256" key="1">
    <source>
        <dbReference type="ARBA" id="ARBA00022614"/>
    </source>
</evidence>
<accession>A0AAN7Q1P2</accession>
<keyword evidence="5" id="KW-1185">Reference proteome</keyword>
<evidence type="ECO:0000256" key="3">
    <source>
        <dbReference type="SAM" id="Phobius"/>
    </source>
</evidence>
<dbReference type="SUPFAM" id="SSF52058">
    <property type="entry name" value="L domain-like"/>
    <property type="match status" value="2"/>
</dbReference>
<dbReference type="Pfam" id="PF13855">
    <property type="entry name" value="LRR_8"/>
    <property type="match status" value="3"/>
</dbReference>
<keyword evidence="3" id="KW-0472">Membrane</keyword>
<sequence length="594" mass="68525">MLLVLVNQSYSKCDVREVKSDTVVKERYLSGGFYHYFYNYVNLYEYVVCEYETLTAGEQLDIGNRSIGNISYITFINSNVEVVYVGLFNRFTNVSSIYLNNSNVHVIEPRAFAGMENLTKLMLQGNHLNTILNWTFADLKELKSIDLSLNSLSQIQSYAFANLMKLEVLSLAYNNIAYIDDILFSSLIELKVLNISHNRLNTIKDNAFLYLNKLENATFSYNRLRQTPKFNLSHDQLQDVDLSFNELTQFDFDNISSHNLNLSNNKIDSIHWSSTKNTSNLDLSNNNIMNIVKIGKGLLKLNLTFNKLTYLESEPFQLSSELIELDLSHNKIKSFQQDTFDNLFQLRFLYLEHNQLDVVPISGFHDLSNLEILSLSYNYLNGVNFGTFRGLQSLMKLFLNNNNLSIIWESSFHMFKRLEQLNLDNNRLSFLDAEKLMSNCWALKTISLHNNAWNCNLLVEMLRIFMSKNVGIFKASSFNVPNVEGIRCTNENGSLTTASSINVNTSSNHFFNNLDAYFANSSFFNYFDNVLSDRDKKEFTSKDCSLQNKKFFLVVTVIALLCLIVILLFIGLFCICCKRNSRGYEKKIMNEFEL</sequence>
<keyword evidence="1" id="KW-0433">Leucine-rich repeat</keyword>
<comment type="caution">
    <text evidence="4">The sequence shown here is derived from an EMBL/GenBank/DDBJ whole genome shotgun (WGS) entry which is preliminary data.</text>
</comment>
<dbReference type="SMART" id="SM00369">
    <property type="entry name" value="LRR_TYP"/>
    <property type="match status" value="11"/>
</dbReference>
<dbReference type="Proteomes" id="UP001353858">
    <property type="component" value="Unassembled WGS sequence"/>
</dbReference>
<keyword evidence="3" id="KW-1133">Transmembrane helix</keyword>
<evidence type="ECO:0000313" key="4">
    <source>
        <dbReference type="EMBL" id="KAK4883069.1"/>
    </source>
</evidence>
<keyword evidence="2" id="KW-0677">Repeat</keyword>
<dbReference type="InterPro" id="IPR001611">
    <property type="entry name" value="Leu-rich_rpt"/>
</dbReference>
<reference evidence="5" key="1">
    <citation type="submission" date="2023-01" db="EMBL/GenBank/DDBJ databases">
        <title>Key to firefly adult light organ development and bioluminescence: homeobox transcription factors regulate luciferase expression and transportation to peroxisome.</title>
        <authorList>
            <person name="Fu X."/>
        </authorList>
    </citation>
    <scope>NUCLEOTIDE SEQUENCE [LARGE SCALE GENOMIC DNA]</scope>
</reference>
<organism evidence="4 5">
    <name type="scientific">Aquatica leii</name>
    <dbReference type="NCBI Taxonomy" id="1421715"/>
    <lineage>
        <taxon>Eukaryota</taxon>
        <taxon>Metazoa</taxon>
        <taxon>Ecdysozoa</taxon>
        <taxon>Arthropoda</taxon>
        <taxon>Hexapoda</taxon>
        <taxon>Insecta</taxon>
        <taxon>Pterygota</taxon>
        <taxon>Neoptera</taxon>
        <taxon>Endopterygota</taxon>
        <taxon>Coleoptera</taxon>
        <taxon>Polyphaga</taxon>
        <taxon>Elateriformia</taxon>
        <taxon>Elateroidea</taxon>
        <taxon>Lampyridae</taxon>
        <taxon>Luciolinae</taxon>
        <taxon>Aquatica</taxon>
    </lineage>
</organism>
<dbReference type="InterPro" id="IPR003591">
    <property type="entry name" value="Leu-rich_rpt_typical-subtyp"/>
</dbReference>
<dbReference type="PANTHER" id="PTHR24366:SF96">
    <property type="entry name" value="LEUCINE RICH REPEAT CONTAINING 53"/>
    <property type="match status" value="1"/>
</dbReference>
<dbReference type="AlphaFoldDB" id="A0AAN7Q1P2"/>
<feature type="transmembrane region" description="Helical" evidence="3">
    <location>
        <begin position="551"/>
        <end position="577"/>
    </location>
</feature>
<protein>
    <submittedName>
        <fullName evidence="4">Uncharacterized protein</fullName>
    </submittedName>
</protein>
<dbReference type="FunFam" id="3.80.10.10:FF:001164">
    <property type="entry name" value="GH01279p"/>
    <property type="match status" value="1"/>
</dbReference>
<proteinExistence type="predicted"/>
<dbReference type="EMBL" id="JARPUR010000002">
    <property type="protein sequence ID" value="KAK4883069.1"/>
    <property type="molecule type" value="Genomic_DNA"/>
</dbReference>
<dbReference type="PROSITE" id="PS51450">
    <property type="entry name" value="LRR"/>
    <property type="match status" value="3"/>
</dbReference>
<name>A0AAN7Q1P2_9COLE</name>
<evidence type="ECO:0000256" key="2">
    <source>
        <dbReference type="ARBA" id="ARBA00022737"/>
    </source>
</evidence>
<gene>
    <name evidence="4" type="ORF">RN001_006388</name>
</gene>
<evidence type="ECO:0000313" key="5">
    <source>
        <dbReference type="Proteomes" id="UP001353858"/>
    </source>
</evidence>
<keyword evidence="3" id="KW-0812">Transmembrane</keyword>
<dbReference type="PANTHER" id="PTHR24366">
    <property type="entry name" value="IG(IMMUNOGLOBULIN) AND LRR(LEUCINE RICH REPEAT) DOMAINS"/>
    <property type="match status" value="1"/>
</dbReference>
<dbReference type="SMART" id="SM00365">
    <property type="entry name" value="LRR_SD22"/>
    <property type="match status" value="5"/>
</dbReference>
<dbReference type="InterPro" id="IPR032675">
    <property type="entry name" value="LRR_dom_sf"/>
</dbReference>